<reference evidence="1" key="1">
    <citation type="submission" date="2019-11" db="UniProtKB">
        <authorList>
            <consortium name="WormBaseParasite"/>
        </authorList>
    </citation>
    <scope>IDENTIFICATION</scope>
</reference>
<sequence length="100" mass="10776">MTGGQSEKDTNELQYIMSLVASVAYSDGRRLTHSFGLCLINKTLSVVHALFTFGLGCSINNVATSNGADILDSSSLSSSSMHGRQATNKRHIYIYISSDI</sequence>
<name>A0A5K3EPL4_MESCO</name>
<evidence type="ECO:0000313" key="1">
    <source>
        <dbReference type="WBParaSite" id="MCU_001761-RA"/>
    </source>
</evidence>
<dbReference type="AlphaFoldDB" id="A0A5K3EPL4"/>
<proteinExistence type="predicted"/>
<protein>
    <submittedName>
        <fullName evidence="1">Kinesin motor domain-containing protein</fullName>
    </submittedName>
</protein>
<accession>A0A5K3EPL4</accession>
<dbReference type="WBParaSite" id="MCU_001761-RA">
    <property type="protein sequence ID" value="MCU_001761-RA"/>
    <property type="gene ID" value="MCU_001761"/>
</dbReference>
<organism evidence="1">
    <name type="scientific">Mesocestoides corti</name>
    <name type="common">Flatworm</name>
    <dbReference type="NCBI Taxonomy" id="53468"/>
    <lineage>
        <taxon>Eukaryota</taxon>
        <taxon>Metazoa</taxon>
        <taxon>Spiralia</taxon>
        <taxon>Lophotrochozoa</taxon>
        <taxon>Platyhelminthes</taxon>
        <taxon>Cestoda</taxon>
        <taxon>Eucestoda</taxon>
        <taxon>Cyclophyllidea</taxon>
        <taxon>Mesocestoididae</taxon>
        <taxon>Mesocestoides</taxon>
    </lineage>
</organism>